<proteinExistence type="predicted"/>
<dbReference type="AlphaFoldDB" id="A0A1I8FPR6"/>
<keyword evidence="2" id="KW-1185">Reference proteome</keyword>
<evidence type="ECO:0000256" key="1">
    <source>
        <dbReference type="SAM" id="MobiDB-lite"/>
    </source>
</evidence>
<dbReference type="Proteomes" id="UP000095280">
    <property type="component" value="Unplaced"/>
</dbReference>
<sequence>NEEPLRSQSRNLTLYFTKSRAPSDSALPAVIRRPETRDGQAAMSTEASPTPPSLPASSATGVRGCHSGDEEDIDSDIETAVPVCLGDPEPLQQAERAVQSEEAFKLQAGLRNSQTQLNSTAAAAILVHKKKLWQKKTRIRPTRYLISLHLKVAIIGNNSSSSQKTQSSRSISVVSQLQLLKQSCCHVARATSAGLLRKWAGQTPSASLRRPKEWSFSPAAIITAAPSTDTSASVQVSRKPQRWRPRPSRYIAQAAAGVSLRKSASSKVLSFIRFRRRLQSVTRSSQLATSSIQNELPPPLRVFAEAGFTQQRPRTRGRHTGCFCSYRIFMHLLHEYYVTF</sequence>
<evidence type="ECO:0000313" key="3">
    <source>
        <dbReference type="WBParaSite" id="maker-unitig_43423-snap-gene-0.2-mRNA-1"/>
    </source>
</evidence>
<feature type="compositionally biased region" description="Polar residues" evidence="1">
    <location>
        <begin position="1"/>
        <end position="22"/>
    </location>
</feature>
<reference evidence="3" key="1">
    <citation type="submission" date="2016-11" db="UniProtKB">
        <authorList>
            <consortium name="WormBaseParasite"/>
        </authorList>
    </citation>
    <scope>IDENTIFICATION</scope>
</reference>
<organism evidence="2 3">
    <name type="scientific">Macrostomum lignano</name>
    <dbReference type="NCBI Taxonomy" id="282301"/>
    <lineage>
        <taxon>Eukaryota</taxon>
        <taxon>Metazoa</taxon>
        <taxon>Spiralia</taxon>
        <taxon>Lophotrochozoa</taxon>
        <taxon>Platyhelminthes</taxon>
        <taxon>Rhabditophora</taxon>
        <taxon>Macrostomorpha</taxon>
        <taxon>Macrostomida</taxon>
        <taxon>Macrostomidae</taxon>
        <taxon>Macrostomum</taxon>
    </lineage>
</organism>
<protein>
    <submittedName>
        <fullName evidence="3">PID domain-containing protein</fullName>
    </submittedName>
</protein>
<evidence type="ECO:0000313" key="2">
    <source>
        <dbReference type="Proteomes" id="UP000095280"/>
    </source>
</evidence>
<dbReference type="WBParaSite" id="maker-unitig_43423-snap-gene-0.2-mRNA-1">
    <property type="protein sequence ID" value="maker-unitig_43423-snap-gene-0.2-mRNA-1"/>
    <property type="gene ID" value="maker-unitig_43423-snap-gene-0.2"/>
</dbReference>
<accession>A0A1I8FPR6</accession>
<name>A0A1I8FPR6_9PLAT</name>
<feature type="region of interest" description="Disordered" evidence="1">
    <location>
        <begin position="1"/>
        <end position="67"/>
    </location>
</feature>